<comment type="caution">
    <text evidence="9">The sequence shown here is derived from an EMBL/GenBank/DDBJ whole genome shotgun (WGS) entry which is preliminary data.</text>
</comment>
<keyword evidence="6" id="KW-0539">Nucleus</keyword>
<keyword evidence="2" id="KW-0479">Metal-binding</keyword>
<gene>
    <name evidence="9" type="ORF">AAG570_010774</name>
</gene>
<evidence type="ECO:0000259" key="8">
    <source>
        <dbReference type="PROSITE" id="PS50157"/>
    </source>
</evidence>
<evidence type="ECO:0000256" key="5">
    <source>
        <dbReference type="ARBA" id="ARBA00022833"/>
    </source>
</evidence>
<keyword evidence="5" id="KW-0862">Zinc</keyword>
<dbReference type="PANTHER" id="PTHR24390">
    <property type="entry name" value="ZINC FINGER PROTEIN"/>
    <property type="match status" value="1"/>
</dbReference>
<evidence type="ECO:0000256" key="3">
    <source>
        <dbReference type="ARBA" id="ARBA00022737"/>
    </source>
</evidence>
<feature type="domain" description="C2H2-type" evidence="8">
    <location>
        <begin position="103"/>
        <end position="130"/>
    </location>
</feature>
<protein>
    <recommendedName>
        <fullName evidence="8">C2H2-type domain-containing protein</fullName>
    </recommendedName>
</protein>
<dbReference type="SUPFAM" id="SSF57667">
    <property type="entry name" value="beta-beta-alpha zinc fingers"/>
    <property type="match status" value="4"/>
</dbReference>
<evidence type="ECO:0000313" key="10">
    <source>
        <dbReference type="Proteomes" id="UP001558652"/>
    </source>
</evidence>
<dbReference type="FunFam" id="3.30.160.60:FF:000065">
    <property type="entry name" value="B-cell CLL/lymphoma 6, member B"/>
    <property type="match status" value="1"/>
</dbReference>
<dbReference type="PROSITE" id="PS50157">
    <property type="entry name" value="ZINC_FINGER_C2H2_2"/>
    <property type="match status" value="7"/>
</dbReference>
<feature type="domain" description="C2H2-type" evidence="8">
    <location>
        <begin position="15"/>
        <end position="38"/>
    </location>
</feature>
<keyword evidence="3" id="KW-0677">Repeat</keyword>
<dbReference type="FunFam" id="3.30.160.60:FF:000100">
    <property type="entry name" value="Zinc finger 45-like"/>
    <property type="match status" value="1"/>
</dbReference>
<comment type="subcellular location">
    <subcellularLocation>
        <location evidence="1">Nucleus</location>
    </subcellularLocation>
</comment>
<feature type="domain" description="C2H2-type" evidence="8">
    <location>
        <begin position="188"/>
        <end position="215"/>
    </location>
</feature>
<dbReference type="Proteomes" id="UP001558652">
    <property type="component" value="Unassembled WGS sequence"/>
</dbReference>
<feature type="domain" description="C2H2-type" evidence="8">
    <location>
        <begin position="159"/>
        <end position="187"/>
    </location>
</feature>
<sequence>MQRETTLIHSGEKPHICMLCDKAFRHKANLVQHVNTHTLINNFRCKVCRQLFYSVEELDRHVRKHRVMKKEYSCRECGLNFRTKTACWAHLNQHARGGAKSGLPCQVCGRVLSTKATLKEHMFIHSGEKPFECLLCGKKIRHRANFIIHVQGHSLGQPHVCLNCGVSFPKRSELNSHVAAEHPEDRPYNCIICGMRFRTETRFHKHAVTHDATLEDA</sequence>
<reference evidence="9 10" key="1">
    <citation type="submission" date="2024-07" db="EMBL/GenBank/DDBJ databases">
        <title>Chromosome-level genome assembly of the water stick insect Ranatra chinensis (Heteroptera: Nepidae).</title>
        <authorList>
            <person name="Liu X."/>
        </authorList>
    </citation>
    <scope>NUCLEOTIDE SEQUENCE [LARGE SCALE GENOMIC DNA]</scope>
    <source>
        <strain evidence="9">Cailab_2021Rc</strain>
        <tissue evidence="9">Muscle</tissue>
    </source>
</reference>
<evidence type="ECO:0000256" key="1">
    <source>
        <dbReference type="ARBA" id="ARBA00004123"/>
    </source>
</evidence>
<evidence type="ECO:0000313" key="9">
    <source>
        <dbReference type="EMBL" id="KAL1132822.1"/>
    </source>
</evidence>
<dbReference type="InterPro" id="IPR013087">
    <property type="entry name" value="Znf_C2H2_type"/>
</dbReference>
<dbReference type="GO" id="GO:0008270">
    <property type="term" value="F:zinc ion binding"/>
    <property type="evidence" value="ECO:0007669"/>
    <property type="project" value="UniProtKB-KW"/>
</dbReference>
<dbReference type="Gene3D" id="3.30.160.60">
    <property type="entry name" value="Classic Zinc Finger"/>
    <property type="match status" value="5"/>
</dbReference>
<dbReference type="PANTHER" id="PTHR24390:SF245">
    <property type="entry name" value="C2H2-TYPE DOMAIN-CONTAINING PROTEIN"/>
    <property type="match status" value="1"/>
</dbReference>
<evidence type="ECO:0000256" key="4">
    <source>
        <dbReference type="ARBA" id="ARBA00022771"/>
    </source>
</evidence>
<feature type="domain" description="C2H2-type" evidence="8">
    <location>
        <begin position="131"/>
        <end position="158"/>
    </location>
</feature>
<organism evidence="9 10">
    <name type="scientific">Ranatra chinensis</name>
    <dbReference type="NCBI Taxonomy" id="642074"/>
    <lineage>
        <taxon>Eukaryota</taxon>
        <taxon>Metazoa</taxon>
        <taxon>Ecdysozoa</taxon>
        <taxon>Arthropoda</taxon>
        <taxon>Hexapoda</taxon>
        <taxon>Insecta</taxon>
        <taxon>Pterygota</taxon>
        <taxon>Neoptera</taxon>
        <taxon>Paraneoptera</taxon>
        <taxon>Hemiptera</taxon>
        <taxon>Heteroptera</taxon>
        <taxon>Panheteroptera</taxon>
        <taxon>Nepomorpha</taxon>
        <taxon>Nepidae</taxon>
        <taxon>Ranatrinae</taxon>
        <taxon>Ranatra</taxon>
    </lineage>
</organism>
<dbReference type="SMART" id="SM00355">
    <property type="entry name" value="ZnF_C2H2"/>
    <property type="match status" value="7"/>
</dbReference>
<dbReference type="PROSITE" id="PS00028">
    <property type="entry name" value="ZINC_FINGER_C2H2_1"/>
    <property type="match status" value="7"/>
</dbReference>
<dbReference type="Pfam" id="PF00096">
    <property type="entry name" value="zf-C2H2"/>
    <property type="match status" value="3"/>
</dbReference>
<evidence type="ECO:0000256" key="7">
    <source>
        <dbReference type="PROSITE-ProRule" id="PRU00042"/>
    </source>
</evidence>
<keyword evidence="4 7" id="KW-0863">Zinc-finger</keyword>
<feature type="domain" description="C2H2-type" evidence="8">
    <location>
        <begin position="72"/>
        <end position="95"/>
    </location>
</feature>
<dbReference type="AlphaFoldDB" id="A0ABD0YZF7"/>
<keyword evidence="10" id="KW-1185">Reference proteome</keyword>
<evidence type="ECO:0000256" key="2">
    <source>
        <dbReference type="ARBA" id="ARBA00022723"/>
    </source>
</evidence>
<dbReference type="GO" id="GO:0005634">
    <property type="term" value="C:nucleus"/>
    <property type="evidence" value="ECO:0007669"/>
    <property type="project" value="UniProtKB-SubCell"/>
</dbReference>
<proteinExistence type="predicted"/>
<name>A0ABD0YZF7_9HEMI</name>
<dbReference type="EMBL" id="JBFDAA010000005">
    <property type="protein sequence ID" value="KAL1132822.1"/>
    <property type="molecule type" value="Genomic_DNA"/>
</dbReference>
<evidence type="ECO:0000256" key="6">
    <source>
        <dbReference type="ARBA" id="ARBA00023242"/>
    </source>
</evidence>
<accession>A0ABD0YZF7</accession>
<dbReference type="InterPro" id="IPR036236">
    <property type="entry name" value="Znf_C2H2_sf"/>
</dbReference>
<feature type="domain" description="C2H2-type" evidence="8">
    <location>
        <begin position="43"/>
        <end position="70"/>
    </location>
</feature>